<accession>A0A142VAN5</accession>
<organism evidence="2 3">
    <name type="scientific">Dehalococcoides mccartyi</name>
    <dbReference type="NCBI Taxonomy" id="61435"/>
    <lineage>
        <taxon>Bacteria</taxon>
        <taxon>Bacillati</taxon>
        <taxon>Chloroflexota</taxon>
        <taxon>Dehalococcoidia</taxon>
        <taxon>Dehalococcoidales</taxon>
        <taxon>Dehalococcoidaceae</taxon>
        <taxon>Dehalococcoides</taxon>
    </lineage>
</organism>
<dbReference type="Gene3D" id="3.40.630.30">
    <property type="match status" value="1"/>
</dbReference>
<dbReference type="Pfam" id="PF13302">
    <property type="entry name" value="Acetyltransf_3"/>
    <property type="match status" value="1"/>
</dbReference>
<name>A0A142VAN5_9CHLR</name>
<dbReference type="OrthoDB" id="452315at2"/>
<reference evidence="2 3" key="1">
    <citation type="submission" date="2015-03" db="EMBL/GenBank/DDBJ databases">
        <title>Genomic characterization of Dehalococcoides mccartyi strain 11a5, an unusal plasmid-containing chloroethene dechlorinator.</title>
        <authorList>
            <person name="Zhao S."/>
            <person name="Ding C."/>
            <person name="He J."/>
        </authorList>
    </citation>
    <scope>NUCLEOTIDE SEQUENCE [LARGE SCALE GENOMIC DNA]</scope>
    <source>
        <strain evidence="2 3">11a5</strain>
    </source>
</reference>
<dbReference type="Proteomes" id="UP000076394">
    <property type="component" value="Chromosome"/>
</dbReference>
<keyword evidence="2" id="KW-0808">Transferase</keyword>
<dbReference type="GO" id="GO:0016747">
    <property type="term" value="F:acyltransferase activity, transferring groups other than amino-acyl groups"/>
    <property type="evidence" value="ECO:0007669"/>
    <property type="project" value="InterPro"/>
</dbReference>
<evidence type="ECO:0000259" key="1">
    <source>
        <dbReference type="Pfam" id="PF13302"/>
    </source>
</evidence>
<dbReference type="InterPro" id="IPR016181">
    <property type="entry name" value="Acyl_CoA_acyltransferase"/>
</dbReference>
<dbReference type="InterPro" id="IPR000182">
    <property type="entry name" value="GNAT_dom"/>
</dbReference>
<gene>
    <name evidence="2" type="ORF">Dm11a5_0893</name>
</gene>
<proteinExistence type="predicted"/>
<dbReference type="AlphaFoldDB" id="A0A142VAN5"/>
<evidence type="ECO:0000313" key="2">
    <source>
        <dbReference type="EMBL" id="AMU86719.1"/>
    </source>
</evidence>
<evidence type="ECO:0000313" key="3">
    <source>
        <dbReference type="Proteomes" id="UP000076394"/>
    </source>
</evidence>
<feature type="domain" description="N-acetyltransferase" evidence="1">
    <location>
        <begin position="45"/>
        <end position="158"/>
    </location>
</feature>
<dbReference type="SUPFAM" id="SSF55729">
    <property type="entry name" value="Acyl-CoA N-acyltransferases (Nat)"/>
    <property type="match status" value="1"/>
</dbReference>
<sequence>MKEPLILQTPRLELVPANAEMLNCEIQGQKELGQLLGAEIPANWPPEGYGCETLKRLLTKYEASRFKTGYLNWYIILNPSGTHRELIGQAGFKGEPTPEGRMEIDYSILEHYQHHGYAMEAVHSLIGWILQDPSVKEIIAQTYPESIAAQKLLVKIGFSASGKGLEQGTILFVLPREDYKTDLPVMAEGEKTVKEDLKANSRKAAESFGEMLAAFGSAVSEIFNDPSLKDKAKEFGKSVSSSAEAVTDRFKDEEIKVKFKEVGDAAQSFGKNVSNIFKDDKKEPKKSDKEE</sequence>
<dbReference type="InterPro" id="IPR051531">
    <property type="entry name" value="N-acetyltransferase"/>
</dbReference>
<dbReference type="PANTHER" id="PTHR43792">
    <property type="entry name" value="GNAT FAMILY, PUTATIVE (AFU_ORTHOLOGUE AFUA_3G00765)-RELATED-RELATED"/>
    <property type="match status" value="1"/>
</dbReference>
<dbReference type="PATRIC" id="fig|61435.13.peg.879"/>
<protein>
    <submittedName>
        <fullName evidence="2">GNAT family acetyltransferase</fullName>
    </submittedName>
</protein>
<dbReference type="PANTHER" id="PTHR43792:SF13">
    <property type="entry name" value="ACETYLTRANSFERASE"/>
    <property type="match status" value="1"/>
</dbReference>
<dbReference type="EMBL" id="CP011127">
    <property type="protein sequence ID" value="AMU86719.1"/>
    <property type="molecule type" value="Genomic_DNA"/>
</dbReference>
<dbReference type="OMA" id="WYIILNQ"/>
<dbReference type="RefSeq" id="WP_011309428.1">
    <property type="nucleotide sequence ID" value="NZ_AP024514.1"/>
</dbReference>